<dbReference type="Pfam" id="PF14670">
    <property type="entry name" value="FXa_inhibition"/>
    <property type="match status" value="1"/>
</dbReference>
<gene>
    <name evidence="9" type="ORF">PACLA_8A088456</name>
</gene>
<dbReference type="PROSITE" id="PS01187">
    <property type="entry name" value="EGF_CA"/>
    <property type="match status" value="1"/>
</dbReference>
<comment type="caution">
    <text evidence="9">The sequence shown here is derived from an EMBL/GenBank/DDBJ whole genome shotgun (WGS) entry which is preliminary data.</text>
</comment>
<dbReference type="PANTHER" id="PTHR47333:SF4">
    <property type="entry name" value="EGF-LIKE DOMAIN-CONTAINING PROTEIN"/>
    <property type="match status" value="1"/>
</dbReference>
<dbReference type="PROSITE" id="PS50026">
    <property type="entry name" value="EGF_3"/>
    <property type="match status" value="1"/>
</dbReference>
<keyword evidence="2" id="KW-0964">Secreted</keyword>
<evidence type="ECO:0000256" key="1">
    <source>
        <dbReference type="ARBA" id="ARBA00004613"/>
    </source>
</evidence>
<evidence type="ECO:0000256" key="5">
    <source>
        <dbReference type="ARBA" id="ARBA00022737"/>
    </source>
</evidence>
<dbReference type="SUPFAM" id="SSF57184">
    <property type="entry name" value="Growth factor receptor domain"/>
    <property type="match status" value="1"/>
</dbReference>
<dbReference type="FunFam" id="2.10.25.10:FF:000014">
    <property type="entry name" value="Latent-transforming growth factor beta-binding protein 3"/>
    <property type="match status" value="1"/>
</dbReference>
<evidence type="ECO:0000256" key="7">
    <source>
        <dbReference type="ARBA" id="ARBA00023180"/>
    </source>
</evidence>
<dbReference type="InterPro" id="IPR049883">
    <property type="entry name" value="NOTCH1_EGF-like"/>
</dbReference>
<dbReference type="SMART" id="SM00181">
    <property type="entry name" value="EGF"/>
    <property type="match status" value="2"/>
</dbReference>
<dbReference type="InterPro" id="IPR000742">
    <property type="entry name" value="EGF"/>
</dbReference>
<dbReference type="InterPro" id="IPR018097">
    <property type="entry name" value="EGF_Ca-bd_CS"/>
</dbReference>
<keyword evidence="5" id="KW-0677">Repeat</keyword>
<keyword evidence="10" id="KW-1185">Reference proteome</keyword>
<evidence type="ECO:0000256" key="2">
    <source>
        <dbReference type="ARBA" id="ARBA00022525"/>
    </source>
</evidence>
<dbReference type="Pfam" id="PF07645">
    <property type="entry name" value="EGF_CA"/>
    <property type="match status" value="1"/>
</dbReference>
<dbReference type="InterPro" id="IPR052080">
    <property type="entry name" value="vWF_C/EGF_Fibrillin"/>
</dbReference>
<dbReference type="AlphaFoldDB" id="A0A7D9LI74"/>
<dbReference type="FunFam" id="2.10.25.10:FF:000023">
    <property type="entry name" value="Fibrillin 2"/>
    <property type="match status" value="1"/>
</dbReference>
<dbReference type="InterPro" id="IPR000152">
    <property type="entry name" value="EGF-type_Asp/Asn_hydroxyl_site"/>
</dbReference>
<feature type="non-terminal residue" evidence="9">
    <location>
        <position position="102"/>
    </location>
</feature>
<keyword evidence="4" id="KW-0732">Signal</keyword>
<dbReference type="Gene3D" id="2.10.25.10">
    <property type="entry name" value="Laminin"/>
    <property type="match status" value="2"/>
</dbReference>
<keyword evidence="3 8" id="KW-0245">EGF-like domain</keyword>
<dbReference type="GO" id="GO:0005509">
    <property type="term" value="F:calcium ion binding"/>
    <property type="evidence" value="ECO:0007669"/>
    <property type="project" value="InterPro"/>
</dbReference>
<dbReference type="InterPro" id="IPR009030">
    <property type="entry name" value="Growth_fac_rcpt_cys_sf"/>
</dbReference>
<keyword evidence="6" id="KW-1015">Disulfide bond</keyword>
<name>A0A7D9LI74_PARCT</name>
<protein>
    <submittedName>
        <fullName evidence="9">Signal peptide, CUB and EGF-like domain-containing 3 isoform X1</fullName>
    </submittedName>
</protein>
<dbReference type="PANTHER" id="PTHR47333">
    <property type="entry name" value="VON WILLEBRAND FACTOR C AND EGF DOMAIN-CONTAINING PROTEIN"/>
    <property type="match status" value="1"/>
</dbReference>
<evidence type="ECO:0000313" key="10">
    <source>
        <dbReference type="Proteomes" id="UP001152795"/>
    </source>
</evidence>
<evidence type="ECO:0000256" key="6">
    <source>
        <dbReference type="ARBA" id="ARBA00023157"/>
    </source>
</evidence>
<sequence>VDECRKKGICEGKCINTVGSYRCKCPSGLSKGRVKNTCEDIDECARNNGGCEHLCRNTHGSYFCKCKKGYERSFLNPKYCNDRDECQFGVPNCHTCINVPGG</sequence>
<feature type="non-terminal residue" evidence="9">
    <location>
        <position position="1"/>
    </location>
</feature>
<evidence type="ECO:0000256" key="3">
    <source>
        <dbReference type="ARBA" id="ARBA00022536"/>
    </source>
</evidence>
<proteinExistence type="predicted"/>
<dbReference type="Proteomes" id="UP001152795">
    <property type="component" value="Unassembled WGS sequence"/>
</dbReference>
<evidence type="ECO:0000256" key="4">
    <source>
        <dbReference type="ARBA" id="ARBA00022729"/>
    </source>
</evidence>
<dbReference type="PROSITE" id="PS00010">
    <property type="entry name" value="ASX_HYDROXYL"/>
    <property type="match status" value="1"/>
</dbReference>
<dbReference type="OrthoDB" id="5989352at2759"/>
<evidence type="ECO:0000256" key="8">
    <source>
        <dbReference type="PROSITE-ProRule" id="PRU00076"/>
    </source>
</evidence>
<dbReference type="SMART" id="SM00179">
    <property type="entry name" value="EGF_CA"/>
    <property type="match status" value="2"/>
</dbReference>
<accession>A0A7D9LI74</accession>
<dbReference type="GO" id="GO:0005576">
    <property type="term" value="C:extracellular region"/>
    <property type="evidence" value="ECO:0007669"/>
    <property type="project" value="UniProtKB-SubCell"/>
</dbReference>
<reference evidence="9" key="1">
    <citation type="submission" date="2020-04" db="EMBL/GenBank/DDBJ databases">
        <authorList>
            <person name="Alioto T."/>
            <person name="Alioto T."/>
            <person name="Gomez Garrido J."/>
        </authorList>
    </citation>
    <scope>NUCLEOTIDE SEQUENCE</scope>
    <source>
        <strain evidence="9">A484AB</strain>
    </source>
</reference>
<comment type="subcellular location">
    <subcellularLocation>
        <location evidence="1">Secreted</location>
    </subcellularLocation>
</comment>
<comment type="caution">
    <text evidence="8">Lacks conserved residue(s) required for the propagation of feature annotation.</text>
</comment>
<evidence type="ECO:0000313" key="9">
    <source>
        <dbReference type="EMBL" id="CAB4033254.1"/>
    </source>
</evidence>
<keyword evidence="7" id="KW-0325">Glycoprotein</keyword>
<dbReference type="EMBL" id="CACRXK020019082">
    <property type="protein sequence ID" value="CAB4033254.1"/>
    <property type="molecule type" value="Genomic_DNA"/>
</dbReference>
<dbReference type="InterPro" id="IPR001881">
    <property type="entry name" value="EGF-like_Ca-bd_dom"/>
</dbReference>
<organism evidence="9 10">
    <name type="scientific">Paramuricea clavata</name>
    <name type="common">Red gorgonian</name>
    <name type="synonym">Violescent sea-whip</name>
    <dbReference type="NCBI Taxonomy" id="317549"/>
    <lineage>
        <taxon>Eukaryota</taxon>
        <taxon>Metazoa</taxon>
        <taxon>Cnidaria</taxon>
        <taxon>Anthozoa</taxon>
        <taxon>Octocorallia</taxon>
        <taxon>Malacalcyonacea</taxon>
        <taxon>Plexauridae</taxon>
        <taxon>Paramuricea</taxon>
    </lineage>
</organism>